<dbReference type="PANTHER" id="PTHR30349:SF41">
    <property type="entry name" value="INTEGRASE_RECOMBINASE PROTEIN MJ0367-RELATED"/>
    <property type="match status" value="1"/>
</dbReference>
<comment type="similarity">
    <text evidence="1">Belongs to the 'phage' integrase family.</text>
</comment>
<dbReference type="RefSeq" id="WP_268599538.1">
    <property type="nucleotide sequence ID" value="NZ_JAMDNP010000011.1"/>
</dbReference>
<dbReference type="Pfam" id="PF00589">
    <property type="entry name" value="Phage_integrase"/>
    <property type="match status" value="1"/>
</dbReference>
<reference evidence="8 9" key="1">
    <citation type="submission" date="2022-05" db="EMBL/GenBank/DDBJ databases">
        <title>Genome Sequencing of Bee-Associated Microbes.</title>
        <authorList>
            <person name="Dunlap C."/>
        </authorList>
    </citation>
    <scope>NUCLEOTIDE SEQUENCE [LARGE SCALE GENOMIC DNA]</scope>
    <source>
        <strain evidence="8 9">NRRL B-04010</strain>
    </source>
</reference>
<gene>
    <name evidence="8" type="ORF">M5X12_07185</name>
</gene>
<dbReference type="EMBL" id="JAMDNP010000011">
    <property type="protein sequence ID" value="MCY9760358.1"/>
    <property type="molecule type" value="Genomic_DNA"/>
</dbReference>
<protein>
    <submittedName>
        <fullName evidence="8">Tyrosine-type recombinase/integrase</fullName>
    </submittedName>
</protein>
<dbReference type="SUPFAM" id="SSF56349">
    <property type="entry name" value="DNA breaking-rejoining enzymes"/>
    <property type="match status" value="1"/>
</dbReference>
<proteinExistence type="inferred from homology"/>
<feature type="compositionally biased region" description="Basic residues" evidence="5">
    <location>
        <begin position="1"/>
        <end position="11"/>
    </location>
</feature>
<dbReference type="PANTHER" id="PTHR30349">
    <property type="entry name" value="PHAGE INTEGRASE-RELATED"/>
    <property type="match status" value="1"/>
</dbReference>
<dbReference type="InterPro" id="IPR010998">
    <property type="entry name" value="Integrase_recombinase_N"/>
</dbReference>
<dbReference type="Gene3D" id="1.10.150.130">
    <property type="match status" value="1"/>
</dbReference>
<evidence type="ECO:0000256" key="1">
    <source>
        <dbReference type="ARBA" id="ARBA00008857"/>
    </source>
</evidence>
<dbReference type="InterPro" id="IPR013762">
    <property type="entry name" value="Integrase-like_cat_sf"/>
</dbReference>
<evidence type="ECO:0000256" key="3">
    <source>
        <dbReference type="ARBA" id="ARBA00023172"/>
    </source>
</evidence>
<feature type="domain" description="Tyr recombinase" evidence="6">
    <location>
        <begin position="133"/>
        <end position="312"/>
    </location>
</feature>
<keyword evidence="2 4" id="KW-0238">DNA-binding</keyword>
<name>A0ABT4GUH5_PAEAL</name>
<feature type="compositionally biased region" description="Polar residues" evidence="5">
    <location>
        <begin position="13"/>
        <end position="23"/>
    </location>
</feature>
<evidence type="ECO:0000259" key="7">
    <source>
        <dbReference type="PROSITE" id="PS51900"/>
    </source>
</evidence>
<evidence type="ECO:0000256" key="5">
    <source>
        <dbReference type="SAM" id="MobiDB-lite"/>
    </source>
</evidence>
<keyword evidence="9" id="KW-1185">Reference proteome</keyword>
<dbReference type="Gene3D" id="1.10.443.10">
    <property type="entry name" value="Intergrase catalytic core"/>
    <property type="match status" value="1"/>
</dbReference>
<sequence length="323" mass="37593">MSGNQRSRRRNVISATEQNGTELSGASTDFDIAVEEFIRDCNVKNLTVESIKFYRDCLKYIVNFLRSEGVDRPIDVEKRHIEDAILKKKEGVKMVTVDKNLRGWKAFFNFLHHEGLIRENPCSTIKPLKYEKHIVETFTKEQINKLLSAPNRATFTGYRDYVIMLFLIDTGVRISELCGVKTTDIDWKNNVIRIFGKGRKERFVPFGSTLYRHLKEYLSIRGILDQDFVWVNIDNNPLQQRSIQDYIREYGMMAGISGVRVSPHTFRHTFAKMYVMNGGDAFSLQKILGHTSLEIVRMYVNMFGTDVMKQHRKFSPLERLNDE</sequence>
<keyword evidence="3" id="KW-0233">DNA recombination</keyword>
<evidence type="ECO:0000313" key="9">
    <source>
        <dbReference type="Proteomes" id="UP001527181"/>
    </source>
</evidence>
<evidence type="ECO:0000256" key="4">
    <source>
        <dbReference type="PROSITE-ProRule" id="PRU01248"/>
    </source>
</evidence>
<dbReference type="InterPro" id="IPR011010">
    <property type="entry name" value="DNA_brk_join_enz"/>
</dbReference>
<evidence type="ECO:0000313" key="8">
    <source>
        <dbReference type="EMBL" id="MCY9760358.1"/>
    </source>
</evidence>
<dbReference type="InterPro" id="IPR044068">
    <property type="entry name" value="CB"/>
</dbReference>
<organism evidence="8 9">
    <name type="scientific">Paenibacillus alvei</name>
    <name type="common">Bacillus alvei</name>
    <dbReference type="NCBI Taxonomy" id="44250"/>
    <lineage>
        <taxon>Bacteria</taxon>
        <taxon>Bacillati</taxon>
        <taxon>Bacillota</taxon>
        <taxon>Bacilli</taxon>
        <taxon>Bacillales</taxon>
        <taxon>Paenibacillaceae</taxon>
        <taxon>Paenibacillus</taxon>
    </lineage>
</organism>
<dbReference type="InterPro" id="IPR050090">
    <property type="entry name" value="Tyrosine_recombinase_XerCD"/>
</dbReference>
<dbReference type="PROSITE" id="PS51900">
    <property type="entry name" value="CB"/>
    <property type="match status" value="1"/>
</dbReference>
<dbReference type="InterPro" id="IPR002104">
    <property type="entry name" value="Integrase_catalytic"/>
</dbReference>
<comment type="caution">
    <text evidence="8">The sequence shown here is derived from an EMBL/GenBank/DDBJ whole genome shotgun (WGS) entry which is preliminary data.</text>
</comment>
<dbReference type="PROSITE" id="PS51898">
    <property type="entry name" value="TYR_RECOMBINASE"/>
    <property type="match status" value="1"/>
</dbReference>
<feature type="region of interest" description="Disordered" evidence="5">
    <location>
        <begin position="1"/>
        <end position="23"/>
    </location>
</feature>
<feature type="domain" description="Core-binding (CB)" evidence="7">
    <location>
        <begin position="28"/>
        <end position="112"/>
    </location>
</feature>
<dbReference type="Proteomes" id="UP001527181">
    <property type="component" value="Unassembled WGS sequence"/>
</dbReference>
<evidence type="ECO:0000259" key="6">
    <source>
        <dbReference type="PROSITE" id="PS51898"/>
    </source>
</evidence>
<evidence type="ECO:0000256" key="2">
    <source>
        <dbReference type="ARBA" id="ARBA00023125"/>
    </source>
</evidence>
<accession>A0ABT4GUH5</accession>